<gene>
    <name evidence="5" type="primary">LOC108676103</name>
</gene>
<dbReference type="KEGG" id="hazt:108676103"/>
<reference evidence="5" key="1">
    <citation type="submission" date="2025-08" db="UniProtKB">
        <authorList>
            <consortium name="RefSeq"/>
        </authorList>
    </citation>
    <scope>IDENTIFICATION</scope>
    <source>
        <tissue evidence="5">Whole organism</tissue>
    </source>
</reference>
<name>A0A8B7P3L3_HYAAZ</name>
<evidence type="ECO:0000256" key="2">
    <source>
        <dbReference type="SAM" id="SignalP"/>
    </source>
</evidence>
<evidence type="ECO:0000256" key="1">
    <source>
        <dbReference type="SAM" id="MobiDB-lite"/>
    </source>
</evidence>
<dbReference type="Gene3D" id="3.40.30.10">
    <property type="entry name" value="Glutaredoxin"/>
    <property type="match status" value="3"/>
</dbReference>
<dbReference type="RefSeq" id="XP_018019631.1">
    <property type="nucleotide sequence ID" value="XM_018164142.2"/>
</dbReference>
<evidence type="ECO:0000313" key="4">
    <source>
        <dbReference type="Proteomes" id="UP000694843"/>
    </source>
</evidence>
<organism evidence="4 5">
    <name type="scientific">Hyalella azteca</name>
    <name type="common">Amphipod</name>
    <dbReference type="NCBI Taxonomy" id="294128"/>
    <lineage>
        <taxon>Eukaryota</taxon>
        <taxon>Metazoa</taxon>
        <taxon>Ecdysozoa</taxon>
        <taxon>Arthropoda</taxon>
        <taxon>Crustacea</taxon>
        <taxon>Multicrustacea</taxon>
        <taxon>Malacostraca</taxon>
        <taxon>Eumalacostraca</taxon>
        <taxon>Peracarida</taxon>
        <taxon>Amphipoda</taxon>
        <taxon>Senticaudata</taxon>
        <taxon>Talitrida</taxon>
        <taxon>Talitroidea</taxon>
        <taxon>Hyalellidae</taxon>
        <taxon>Hyalella</taxon>
    </lineage>
</organism>
<dbReference type="InterPro" id="IPR036249">
    <property type="entry name" value="Thioredoxin-like_sf"/>
</dbReference>
<evidence type="ECO:0000259" key="3">
    <source>
        <dbReference type="PROSITE" id="PS51352"/>
    </source>
</evidence>
<dbReference type="GO" id="GO:0005793">
    <property type="term" value="C:endoplasmic reticulum-Golgi intermediate compartment"/>
    <property type="evidence" value="ECO:0007669"/>
    <property type="project" value="TreeGrafter"/>
</dbReference>
<dbReference type="AlphaFoldDB" id="A0A8B7P3L3"/>
<feature type="signal peptide" evidence="2">
    <location>
        <begin position="1"/>
        <end position="23"/>
    </location>
</feature>
<keyword evidence="4" id="KW-1185">Reference proteome</keyword>
<dbReference type="GO" id="GO:0005789">
    <property type="term" value="C:endoplasmic reticulum membrane"/>
    <property type="evidence" value="ECO:0007669"/>
    <property type="project" value="TreeGrafter"/>
</dbReference>
<feature type="chain" id="PRO_5034743849" evidence="2">
    <location>
        <begin position="24"/>
        <end position="409"/>
    </location>
</feature>
<dbReference type="Pfam" id="PF13848">
    <property type="entry name" value="Thioredoxin_6"/>
    <property type="match status" value="1"/>
</dbReference>
<dbReference type="GeneID" id="108676103"/>
<dbReference type="GO" id="GO:0006457">
    <property type="term" value="P:protein folding"/>
    <property type="evidence" value="ECO:0007669"/>
    <property type="project" value="TreeGrafter"/>
</dbReference>
<sequence>MMGGRHIYVLFGFLLSLVWRTDAGAISLDNSNFNSTIGNTHLVMLNFYADWCRFSQMLSPVWDELADKVNAQFPEPGRVAIGKVDCERQQDIASRFHITKYPTLKLLRNGQVVKKEYRGQRTADALAEFVAEQLKDPVVLIKSIEDVNVAKKDNKRTVFGFFESQMQEIQISNFKKLSLALKDDCKFFMGTGEPVEKLHPPGMPVVTFVGSASDEDDTFLGDLSSYPELLAWATDRCIPLVREITFANAEELTEEGLPFLILFHAPDDLESPKAFRSVVERELTDEKTNVNFLIADGIQFAHPLHHLGKDKKDLPLIAIDSFRHMYLFKDYSSMDKPGALKQFLADLYSGKLHQEFHYGPMDPPEQQTQPVERRLEVVQQKSPTTPPESTFKKLGPSPNRYTLLEKQEL</sequence>
<dbReference type="InterPro" id="IPR013766">
    <property type="entry name" value="Thioredoxin_domain"/>
</dbReference>
<dbReference type="CTD" id="23071"/>
<dbReference type="GO" id="GO:0003756">
    <property type="term" value="F:protein disulfide isomerase activity"/>
    <property type="evidence" value="ECO:0007669"/>
    <property type="project" value="TreeGrafter"/>
</dbReference>
<protein>
    <submittedName>
        <fullName evidence="5">Endoplasmic reticulum resident protein 44</fullName>
    </submittedName>
</protein>
<dbReference type="PANTHER" id="PTHR46295:SF1">
    <property type="entry name" value="ENDOPLASMIC RETICULUM RESIDENT PROTEIN 44"/>
    <property type="match status" value="1"/>
</dbReference>
<dbReference type="Proteomes" id="UP000694843">
    <property type="component" value="Unplaced"/>
</dbReference>
<feature type="domain" description="Thioredoxin" evidence="3">
    <location>
        <begin position="17"/>
        <end position="135"/>
    </location>
</feature>
<proteinExistence type="predicted"/>
<dbReference type="PROSITE" id="PS51352">
    <property type="entry name" value="THIOREDOXIN_2"/>
    <property type="match status" value="1"/>
</dbReference>
<dbReference type="SUPFAM" id="SSF52833">
    <property type="entry name" value="Thioredoxin-like"/>
    <property type="match status" value="3"/>
</dbReference>
<dbReference type="InterPro" id="IPR052643">
    <property type="entry name" value="ERP44"/>
</dbReference>
<dbReference type="OrthoDB" id="294696at2759"/>
<feature type="region of interest" description="Disordered" evidence="1">
    <location>
        <begin position="359"/>
        <end position="409"/>
    </location>
</feature>
<dbReference type="Pfam" id="PF00085">
    <property type="entry name" value="Thioredoxin"/>
    <property type="match status" value="1"/>
</dbReference>
<evidence type="ECO:0000313" key="5">
    <source>
        <dbReference type="RefSeq" id="XP_018019631.1"/>
    </source>
</evidence>
<dbReference type="OMA" id="DWCRFSN"/>
<dbReference type="PANTHER" id="PTHR46295">
    <property type="entry name" value="ENDOPLASMIC RETICULUM RESIDENT PROTEIN 44"/>
    <property type="match status" value="1"/>
</dbReference>
<keyword evidence="2" id="KW-0732">Signal</keyword>
<accession>A0A8B7P3L3</accession>